<gene>
    <name evidence="1" type="ORF">OCL06_02270</name>
</gene>
<protein>
    <submittedName>
        <fullName evidence="1">Uncharacterized protein</fullName>
    </submittedName>
</protein>
<dbReference type="Proteomes" id="UP001209257">
    <property type="component" value="Unassembled WGS sequence"/>
</dbReference>
<reference evidence="2" key="1">
    <citation type="submission" date="2023-07" db="EMBL/GenBank/DDBJ databases">
        <title>Study on multiphase classification of strain Alteromonas salexigens isolated from the Yellow Sea.</title>
        <authorList>
            <person name="Sun L."/>
        </authorList>
    </citation>
    <scope>NUCLEOTIDE SEQUENCE [LARGE SCALE GENOMIC DNA]</scope>
    <source>
        <strain evidence="2">ASW11-19</strain>
    </source>
</reference>
<dbReference type="EMBL" id="JAOTJC010000004">
    <property type="protein sequence ID" value="MCU7553420.1"/>
    <property type="molecule type" value="Genomic_DNA"/>
</dbReference>
<proteinExistence type="predicted"/>
<accession>A0ABT2VJJ7</accession>
<comment type="caution">
    <text evidence="1">The sequence shown here is derived from an EMBL/GenBank/DDBJ whole genome shotgun (WGS) entry which is preliminary data.</text>
</comment>
<keyword evidence="2" id="KW-1185">Reference proteome</keyword>
<evidence type="ECO:0000313" key="1">
    <source>
        <dbReference type="EMBL" id="MCU7553420.1"/>
    </source>
</evidence>
<evidence type="ECO:0000313" key="2">
    <source>
        <dbReference type="Proteomes" id="UP001209257"/>
    </source>
</evidence>
<dbReference type="RefSeq" id="WP_262992119.1">
    <property type="nucleotide sequence ID" value="NZ_JAOTJC010000004.1"/>
</dbReference>
<sequence length="96" mass="10514">MTRANLIPSVLFGAILASIIITSPEAQDIQLPQIDQQRLEFSDTPRYPEPHHGRLKSPLYAPADVTVPYRHARATLHNVPPTLAVSPRPDSALQAG</sequence>
<name>A0ABT2VJJ7_9ALTE</name>
<organism evidence="1 2">
    <name type="scientific">Alteromonas salexigens</name>
    <dbReference type="NCBI Taxonomy" id="2982530"/>
    <lineage>
        <taxon>Bacteria</taxon>
        <taxon>Pseudomonadati</taxon>
        <taxon>Pseudomonadota</taxon>
        <taxon>Gammaproteobacteria</taxon>
        <taxon>Alteromonadales</taxon>
        <taxon>Alteromonadaceae</taxon>
        <taxon>Alteromonas/Salinimonas group</taxon>
        <taxon>Alteromonas</taxon>
    </lineage>
</organism>